<dbReference type="GO" id="GO:0003700">
    <property type="term" value="F:DNA-binding transcription factor activity"/>
    <property type="evidence" value="ECO:0007669"/>
    <property type="project" value="InterPro"/>
</dbReference>
<evidence type="ECO:0000256" key="3">
    <source>
        <dbReference type="ARBA" id="ARBA00023242"/>
    </source>
</evidence>
<evidence type="ECO:0000256" key="5">
    <source>
        <dbReference type="SAM" id="Coils"/>
    </source>
</evidence>
<dbReference type="GO" id="GO:0043565">
    <property type="term" value="F:sequence-specific DNA binding"/>
    <property type="evidence" value="ECO:0007669"/>
    <property type="project" value="InterPro"/>
</dbReference>
<dbReference type="InterPro" id="IPR036390">
    <property type="entry name" value="WH_DNA-bd_sf"/>
</dbReference>
<evidence type="ECO:0000313" key="7">
    <source>
        <dbReference type="EMBL" id="CAG9315361.1"/>
    </source>
</evidence>
<feature type="domain" description="HSF-type DNA-binding" evidence="6">
    <location>
        <begin position="52"/>
        <end position="76"/>
    </location>
</feature>
<dbReference type="PANTHER" id="PTHR10015:SF206">
    <property type="entry name" value="HSF-TYPE DNA-BINDING DOMAIN-CONTAINING PROTEIN"/>
    <property type="match status" value="1"/>
</dbReference>
<dbReference type="GO" id="GO:0005634">
    <property type="term" value="C:nucleus"/>
    <property type="evidence" value="ECO:0007669"/>
    <property type="project" value="UniProtKB-SubCell"/>
</dbReference>
<evidence type="ECO:0000256" key="2">
    <source>
        <dbReference type="ARBA" id="ARBA00023125"/>
    </source>
</evidence>
<keyword evidence="8" id="KW-1185">Reference proteome</keyword>
<organism evidence="7 8">
    <name type="scientific">Blepharisma stoltei</name>
    <dbReference type="NCBI Taxonomy" id="1481888"/>
    <lineage>
        <taxon>Eukaryota</taxon>
        <taxon>Sar</taxon>
        <taxon>Alveolata</taxon>
        <taxon>Ciliophora</taxon>
        <taxon>Postciliodesmatophora</taxon>
        <taxon>Heterotrichea</taxon>
        <taxon>Heterotrichida</taxon>
        <taxon>Blepharismidae</taxon>
        <taxon>Blepharisma</taxon>
    </lineage>
</organism>
<dbReference type="EMBL" id="CAJZBQ010000013">
    <property type="protein sequence ID" value="CAG9315361.1"/>
    <property type="molecule type" value="Genomic_DNA"/>
</dbReference>
<evidence type="ECO:0000259" key="6">
    <source>
        <dbReference type="PROSITE" id="PS00434"/>
    </source>
</evidence>
<evidence type="ECO:0000256" key="4">
    <source>
        <dbReference type="RuleBase" id="RU004020"/>
    </source>
</evidence>
<dbReference type="InterPro" id="IPR036388">
    <property type="entry name" value="WH-like_DNA-bd_sf"/>
</dbReference>
<gene>
    <name evidence="7" type="ORF">BSTOLATCC_MIC13134</name>
</gene>
<dbReference type="Gene3D" id="1.10.10.10">
    <property type="entry name" value="Winged helix-like DNA-binding domain superfamily/Winged helix DNA-binding domain"/>
    <property type="match status" value="1"/>
</dbReference>
<keyword evidence="2" id="KW-0238">DNA-binding</keyword>
<dbReference type="PANTHER" id="PTHR10015">
    <property type="entry name" value="HEAT SHOCK TRANSCRIPTION FACTOR"/>
    <property type="match status" value="1"/>
</dbReference>
<dbReference type="SMART" id="SM00415">
    <property type="entry name" value="HSF"/>
    <property type="match status" value="1"/>
</dbReference>
<keyword evidence="5" id="KW-0175">Coiled coil</keyword>
<keyword evidence="3" id="KW-0539">Nucleus</keyword>
<comment type="subcellular location">
    <subcellularLocation>
        <location evidence="1">Nucleus</location>
    </subcellularLocation>
</comment>
<protein>
    <recommendedName>
        <fullName evidence="6">HSF-type DNA-binding domain-containing protein</fullName>
    </recommendedName>
</protein>
<feature type="coiled-coil region" evidence="5">
    <location>
        <begin position="130"/>
        <end position="164"/>
    </location>
</feature>
<sequence length="267" mass="31278">MRTKSNSSEAPCFLQKTFDMLNNEENADIVCWTQDGAAFVIKDKKEFCLSVLPKYFKHSNLASFVRQLNMYDFHKVRRSGSEDIFKHPLFVQQNPDFLKEIKRKSTNVNWPVVSANTLNKPDLAPILQKMMDLHIANQESEIMIKKLEERIDELSTQREVLSMQFWETQERMKQIEHAVVVLASFMHSGGDDIIRYMENEYSSNVRSIQTEIPLPPKKQKVEHLNIEELFEIPHEQIKDVEHPKDLVENHIPDADIFEESLEFLLES</sequence>
<comment type="caution">
    <text evidence="7">The sequence shown here is derived from an EMBL/GenBank/DDBJ whole genome shotgun (WGS) entry which is preliminary data.</text>
</comment>
<reference evidence="7" key="1">
    <citation type="submission" date="2021-09" db="EMBL/GenBank/DDBJ databases">
        <authorList>
            <consortium name="AG Swart"/>
            <person name="Singh M."/>
            <person name="Singh A."/>
            <person name="Seah K."/>
            <person name="Emmerich C."/>
        </authorList>
    </citation>
    <scope>NUCLEOTIDE SEQUENCE</scope>
    <source>
        <strain evidence="7">ATCC30299</strain>
    </source>
</reference>
<dbReference type="SUPFAM" id="SSF46785">
    <property type="entry name" value="Winged helix' DNA-binding domain"/>
    <property type="match status" value="1"/>
</dbReference>
<evidence type="ECO:0000256" key="1">
    <source>
        <dbReference type="ARBA" id="ARBA00004123"/>
    </source>
</evidence>
<proteinExistence type="inferred from homology"/>
<dbReference type="Pfam" id="PF00447">
    <property type="entry name" value="HSF_DNA-bind"/>
    <property type="match status" value="1"/>
</dbReference>
<evidence type="ECO:0000313" key="8">
    <source>
        <dbReference type="Proteomes" id="UP001162131"/>
    </source>
</evidence>
<dbReference type="FunFam" id="1.10.10.10:FF:000334">
    <property type="entry name" value="Heat shock factor protein 2"/>
    <property type="match status" value="1"/>
</dbReference>
<accession>A0AAU9INL8</accession>
<dbReference type="PRINTS" id="PR00056">
    <property type="entry name" value="HSFDOMAIN"/>
</dbReference>
<dbReference type="Proteomes" id="UP001162131">
    <property type="component" value="Unassembled WGS sequence"/>
</dbReference>
<dbReference type="InterPro" id="IPR000232">
    <property type="entry name" value="HSF_DNA-bd"/>
</dbReference>
<comment type="similarity">
    <text evidence="4">Belongs to the HSF family.</text>
</comment>
<name>A0AAU9INL8_9CILI</name>
<dbReference type="AlphaFoldDB" id="A0AAU9INL8"/>
<dbReference type="PROSITE" id="PS00434">
    <property type="entry name" value="HSF_DOMAIN"/>
    <property type="match status" value="1"/>
</dbReference>